<dbReference type="Proteomes" id="UP000298030">
    <property type="component" value="Unassembled WGS sequence"/>
</dbReference>
<evidence type="ECO:0000313" key="2">
    <source>
        <dbReference type="EMBL" id="TEB31374.1"/>
    </source>
</evidence>
<dbReference type="AlphaFoldDB" id="A0A4Y7TBP3"/>
<comment type="caution">
    <text evidence="2">The sequence shown here is derived from an EMBL/GenBank/DDBJ whole genome shotgun (WGS) entry which is preliminary data.</text>
</comment>
<name>A0A4Y7TBP3_COPMI</name>
<organism evidence="2 3">
    <name type="scientific">Coprinellus micaceus</name>
    <name type="common">Glistening ink-cap mushroom</name>
    <name type="synonym">Coprinus micaceus</name>
    <dbReference type="NCBI Taxonomy" id="71717"/>
    <lineage>
        <taxon>Eukaryota</taxon>
        <taxon>Fungi</taxon>
        <taxon>Dikarya</taxon>
        <taxon>Basidiomycota</taxon>
        <taxon>Agaricomycotina</taxon>
        <taxon>Agaricomycetes</taxon>
        <taxon>Agaricomycetidae</taxon>
        <taxon>Agaricales</taxon>
        <taxon>Agaricineae</taxon>
        <taxon>Psathyrellaceae</taxon>
        <taxon>Coprinellus</taxon>
    </lineage>
</organism>
<protein>
    <submittedName>
        <fullName evidence="2">Uncharacterized protein</fullName>
    </submittedName>
</protein>
<evidence type="ECO:0000313" key="3">
    <source>
        <dbReference type="Proteomes" id="UP000298030"/>
    </source>
</evidence>
<gene>
    <name evidence="2" type="ORF">FA13DRAFT_364086</name>
</gene>
<accession>A0A4Y7TBP3</accession>
<evidence type="ECO:0000256" key="1">
    <source>
        <dbReference type="SAM" id="MobiDB-lite"/>
    </source>
</evidence>
<keyword evidence="3" id="KW-1185">Reference proteome</keyword>
<reference evidence="2 3" key="1">
    <citation type="journal article" date="2019" name="Nat. Ecol. Evol.">
        <title>Megaphylogeny resolves global patterns of mushroom evolution.</title>
        <authorList>
            <person name="Varga T."/>
            <person name="Krizsan K."/>
            <person name="Foldi C."/>
            <person name="Dima B."/>
            <person name="Sanchez-Garcia M."/>
            <person name="Sanchez-Ramirez S."/>
            <person name="Szollosi G.J."/>
            <person name="Szarkandi J.G."/>
            <person name="Papp V."/>
            <person name="Albert L."/>
            <person name="Andreopoulos W."/>
            <person name="Angelini C."/>
            <person name="Antonin V."/>
            <person name="Barry K.W."/>
            <person name="Bougher N.L."/>
            <person name="Buchanan P."/>
            <person name="Buyck B."/>
            <person name="Bense V."/>
            <person name="Catcheside P."/>
            <person name="Chovatia M."/>
            <person name="Cooper J."/>
            <person name="Damon W."/>
            <person name="Desjardin D."/>
            <person name="Finy P."/>
            <person name="Geml J."/>
            <person name="Haridas S."/>
            <person name="Hughes K."/>
            <person name="Justo A."/>
            <person name="Karasinski D."/>
            <person name="Kautmanova I."/>
            <person name="Kiss B."/>
            <person name="Kocsube S."/>
            <person name="Kotiranta H."/>
            <person name="LaButti K.M."/>
            <person name="Lechner B.E."/>
            <person name="Liimatainen K."/>
            <person name="Lipzen A."/>
            <person name="Lukacs Z."/>
            <person name="Mihaltcheva S."/>
            <person name="Morgado L.N."/>
            <person name="Niskanen T."/>
            <person name="Noordeloos M.E."/>
            <person name="Ohm R.A."/>
            <person name="Ortiz-Santana B."/>
            <person name="Ovrebo C."/>
            <person name="Racz N."/>
            <person name="Riley R."/>
            <person name="Savchenko A."/>
            <person name="Shiryaev A."/>
            <person name="Soop K."/>
            <person name="Spirin V."/>
            <person name="Szebenyi C."/>
            <person name="Tomsovsky M."/>
            <person name="Tulloss R.E."/>
            <person name="Uehling J."/>
            <person name="Grigoriev I.V."/>
            <person name="Vagvolgyi C."/>
            <person name="Papp T."/>
            <person name="Martin F.M."/>
            <person name="Miettinen O."/>
            <person name="Hibbett D.S."/>
            <person name="Nagy L.G."/>
        </authorList>
    </citation>
    <scope>NUCLEOTIDE SEQUENCE [LARGE SCALE GENOMIC DNA]</scope>
    <source>
        <strain evidence="2 3">FP101781</strain>
    </source>
</reference>
<proteinExistence type="predicted"/>
<dbReference type="EMBL" id="QPFP01000019">
    <property type="protein sequence ID" value="TEB31374.1"/>
    <property type="molecule type" value="Genomic_DNA"/>
</dbReference>
<dbReference type="OrthoDB" id="10486183at2759"/>
<feature type="region of interest" description="Disordered" evidence="1">
    <location>
        <begin position="1"/>
        <end position="62"/>
    </location>
</feature>
<sequence>MEGASSSGQRFRDHSDLAEESPNQSSDNESSSNVESGSDGVDEEYPPDRVYEVDSSDDDECSEIRRSVAAAKDQELLEDGWQDEEDDDEPIEYTYCVANYPSDDLDELRALGYAVQAIVMPGYFPNPPRPTACLFELPGHASRTKTSWLGDHLYCNCVKCTSILEQTATPEEWQPWYDTRTRWIARSRRKRAEYLEERVSGLARKLQLKMKRSRMVVAMALRLSEEEIQDWDEKGRWDEKARKKVLEENPHLAR</sequence>
<feature type="compositionally biased region" description="Low complexity" evidence="1">
    <location>
        <begin position="25"/>
        <end position="39"/>
    </location>
</feature>